<comment type="caution">
    <text evidence="1">The sequence shown here is derived from an EMBL/GenBank/DDBJ whole genome shotgun (WGS) entry which is preliminary data.</text>
</comment>
<dbReference type="EMBL" id="MU793639">
    <property type="protein sequence ID" value="KAJ3780860.1"/>
    <property type="molecule type" value="Genomic_DNA"/>
</dbReference>
<proteinExistence type="predicted"/>
<reference evidence="1" key="1">
    <citation type="submission" date="2022-08" db="EMBL/GenBank/DDBJ databases">
        <authorList>
            <consortium name="DOE Joint Genome Institute"/>
            <person name="Min B."/>
            <person name="Riley R."/>
            <person name="Sierra-Patev S."/>
            <person name="Naranjo-Ortiz M."/>
            <person name="Looney B."/>
            <person name="Konkel Z."/>
            <person name="Slot J.C."/>
            <person name="Sakamoto Y."/>
            <person name="Steenwyk J.L."/>
            <person name="Rokas A."/>
            <person name="Carro J."/>
            <person name="Camarero S."/>
            <person name="Ferreira P."/>
            <person name="Molpeceres G."/>
            <person name="Ruiz-Duenas F.J."/>
            <person name="Serrano A."/>
            <person name="Henrissat B."/>
            <person name="Drula E."/>
            <person name="Hughes K.W."/>
            <person name="Mata J.L."/>
            <person name="Ishikawa N.K."/>
            <person name="Vargas-Isla R."/>
            <person name="Ushijima S."/>
            <person name="Smith C.A."/>
            <person name="Ahrendt S."/>
            <person name="Andreopoulos W."/>
            <person name="He G."/>
            <person name="Labutti K."/>
            <person name="Lipzen A."/>
            <person name="Ng V."/>
            <person name="Sandor L."/>
            <person name="Barry K."/>
            <person name="Martinez A.T."/>
            <person name="Xiao Y."/>
            <person name="Gibbons J.G."/>
            <person name="Terashima K."/>
            <person name="Hibbett D.S."/>
            <person name="Grigoriev I.V."/>
        </authorList>
    </citation>
    <scope>NUCLEOTIDE SEQUENCE</scope>
    <source>
        <strain evidence="1">TFB10291</strain>
    </source>
</reference>
<evidence type="ECO:0000313" key="2">
    <source>
        <dbReference type="Proteomes" id="UP001163798"/>
    </source>
</evidence>
<dbReference type="Proteomes" id="UP001163798">
    <property type="component" value="Unassembled WGS sequence"/>
</dbReference>
<dbReference type="AlphaFoldDB" id="A0AA38NNJ1"/>
<evidence type="ECO:0000313" key="1">
    <source>
        <dbReference type="EMBL" id="KAJ3780860.1"/>
    </source>
</evidence>
<accession>A0AA38NNJ1</accession>
<sequence>MTGQAYTLPELKTAIDFLLSDASTPLGNFNLGDRVSIPVTSSTASVPVKIESSDPTDTLRQEMSSLILLVNQLVSNQSRNPDSQSSISTAPKPKRECSCGFCGKTSCDAKSVRDCDEMKDWVSKGYLEKDANRFARMRGGISLPDEDRYKRGPLKARFELYWCKNPTAKTWMLEPVSPSMTAEYDGIQCSQHAAYTLRGYQGPDMLAKTAMACPGINESQ</sequence>
<name>A0AA38NNJ1_9AGAR</name>
<gene>
    <name evidence="1" type="ORF">GGU10DRAFT_380131</name>
</gene>
<organism evidence="1 2">
    <name type="scientific">Lentinula aff. detonsa</name>
    <dbReference type="NCBI Taxonomy" id="2804958"/>
    <lineage>
        <taxon>Eukaryota</taxon>
        <taxon>Fungi</taxon>
        <taxon>Dikarya</taxon>
        <taxon>Basidiomycota</taxon>
        <taxon>Agaricomycotina</taxon>
        <taxon>Agaricomycetes</taxon>
        <taxon>Agaricomycetidae</taxon>
        <taxon>Agaricales</taxon>
        <taxon>Marasmiineae</taxon>
        <taxon>Omphalotaceae</taxon>
        <taxon>Lentinula</taxon>
    </lineage>
</organism>
<protein>
    <submittedName>
        <fullName evidence="1">Uncharacterized protein</fullName>
    </submittedName>
</protein>
<keyword evidence="2" id="KW-1185">Reference proteome</keyword>